<reference evidence="3" key="1">
    <citation type="submission" date="2015-09" db="EMBL/GenBank/DDBJ databases">
        <authorList>
            <consortium name="Pathogen Informatics"/>
        </authorList>
    </citation>
    <scope>NUCLEOTIDE SEQUENCE [LARGE SCALE GENOMIC DNA]</scope>
    <source>
        <strain evidence="3">Lake Konstanz</strain>
    </source>
</reference>
<evidence type="ECO:0000313" key="3">
    <source>
        <dbReference type="Proteomes" id="UP000051952"/>
    </source>
</evidence>
<accession>A0A0S4ITL4</accession>
<feature type="region of interest" description="Disordered" evidence="1">
    <location>
        <begin position="242"/>
        <end position="270"/>
    </location>
</feature>
<feature type="compositionally biased region" description="Basic and acidic residues" evidence="1">
    <location>
        <begin position="319"/>
        <end position="331"/>
    </location>
</feature>
<organism evidence="2 3">
    <name type="scientific">Bodo saltans</name>
    <name type="common">Flagellated protozoan</name>
    <dbReference type="NCBI Taxonomy" id="75058"/>
    <lineage>
        <taxon>Eukaryota</taxon>
        <taxon>Discoba</taxon>
        <taxon>Euglenozoa</taxon>
        <taxon>Kinetoplastea</taxon>
        <taxon>Metakinetoplastina</taxon>
        <taxon>Eubodonida</taxon>
        <taxon>Bodonidae</taxon>
        <taxon>Bodo</taxon>
    </lineage>
</organism>
<name>A0A0S4ITL4_BODSA</name>
<feature type="compositionally biased region" description="Basic and acidic residues" evidence="1">
    <location>
        <begin position="242"/>
        <end position="251"/>
    </location>
</feature>
<dbReference type="VEuPathDB" id="TriTrypDB:BSAL_65630"/>
<sequence length="394" mass="44658">MKMRGVREYRRVAIVGGARQCEAEKVGQNVGNEGPDPIYRYRDTYLYFHVKYLKDYLTRQAAASGVRVGDELSASILARGGPDDGKCLETQPNTCVVRPDKKEVSALKTYLRDSATGYAKKFSDDDLACADDLFLKYSTTSRGVAPPADAVETCAGDSDGEVTEAWNATCPRPWEALKGTPQEFVGFWLKHQYSFRDGRIEISKLNGHDADLAAAIAREFGVPRGHIECRVMFRDELNGHTATDETARYGDEVTTPDGVGPETYPRADDLNTLDDGAIELEKRKIESVVPFSEEQEREEEEEKERKDEEAQEREEEGDQERKEKAWKKREEEEVRNKEGRYGLVIGRNYRRVVVVGGAQHMADTGFGDLGSHTYLFFHVKYLKEYLLRQRKSRI</sequence>
<dbReference type="Proteomes" id="UP000051952">
    <property type="component" value="Unassembled WGS sequence"/>
</dbReference>
<proteinExistence type="predicted"/>
<gene>
    <name evidence="2" type="ORF">BSAL_65630</name>
</gene>
<dbReference type="EMBL" id="CYKH01000402">
    <property type="protein sequence ID" value="CUF77339.1"/>
    <property type="molecule type" value="Genomic_DNA"/>
</dbReference>
<keyword evidence="3" id="KW-1185">Reference proteome</keyword>
<dbReference type="AlphaFoldDB" id="A0A0S4ITL4"/>
<feature type="region of interest" description="Disordered" evidence="1">
    <location>
        <begin position="284"/>
        <end position="331"/>
    </location>
</feature>
<protein>
    <submittedName>
        <fullName evidence="2">Uncharacterized protein</fullName>
    </submittedName>
</protein>
<evidence type="ECO:0000313" key="2">
    <source>
        <dbReference type="EMBL" id="CUF77339.1"/>
    </source>
</evidence>
<feature type="compositionally biased region" description="Acidic residues" evidence="1">
    <location>
        <begin position="293"/>
        <end position="302"/>
    </location>
</feature>
<evidence type="ECO:0000256" key="1">
    <source>
        <dbReference type="SAM" id="MobiDB-lite"/>
    </source>
</evidence>
<feature type="compositionally biased region" description="Acidic residues" evidence="1">
    <location>
        <begin position="309"/>
        <end position="318"/>
    </location>
</feature>